<keyword evidence="2" id="KW-1185">Reference proteome</keyword>
<gene>
    <name evidence="1" type="ORF">KQX54_002782</name>
</gene>
<sequence>MWRLFGTEDIEAPSLGEQAESVTNMGNDGGRRAKRSDAGIFGTYVTAVVRATRVALLVVVLQFFFIESTYIDGRNADSPSSLTYWVGKVRRHFFCHVDVSEPPLSSIESHVTLGHYSTRPPKEYRCRQRSR</sequence>
<dbReference type="AlphaFoldDB" id="A0AAV7J1B3"/>
<evidence type="ECO:0000313" key="1">
    <source>
        <dbReference type="EMBL" id="KAH0563595.1"/>
    </source>
</evidence>
<proteinExistence type="predicted"/>
<organism evidence="1 2">
    <name type="scientific">Cotesia glomerata</name>
    <name type="common">Lepidopteran parasitic wasp</name>
    <name type="synonym">Apanteles glomeratus</name>
    <dbReference type="NCBI Taxonomy" id="32391"/>
    <lineage>
        <taxon>Eukaryota</taxon>
        <taxon>Metazoa</taxon>
        <taxon>Ecdysozoa</taxon>
        <taxon>Arthropoda</taxon>
        <taxon>Hexapoda</taxon>
        <taxon>Insecta</taxon>
        <taxon>Pterygota</taxon>
        <taxon>Neoptera</taxon>
        <taxon>Endopterygota</taxon>
        <taxon>Hymenoptera</taxon>
        <taxon>Apocrita</taxon>
        <taxon>Ichneumonoidea</taxon>
        <taxon>Braconidae</taxon>
        <taxon>Microgastrinae</taxon>
        <taxon>Cotesia</taxon>
    </lineage>
</organism>
<comment type="caution">
    <text evidence="1">The sequence shown here is derived from an EMBL/GenBank/DDBJ whole genome shotgun (WGS) entry which is preliminary data.</text>
</comment>
<reference evidence="1 2" key="1">
    <citation type="journal article" date="2021" name="J. Hered.">
        <title>A chromosome-level genome assembly of the parasitoid wasp, Cotesia glomerata (Hymenoptera: Braconidae).</title>
        <authorList>
            <person name="Pinto B.J."/>
            <person name="Weis J.J."/>
            <person name="Gamble T."/>
            <person name="Ode P.J."/>
            <person name="Paul R."/>
            <person name="Zaspel J.M."/>
        </authorList>
    </citation>
    <scope>NUCLEOTIDE SEQUENCE [LARGE SCALE GENOMIC DNA]</scope>
    <source>
        <strain evidence="1">CgM1</strain>
    </source>
</reference>
<accession>A0AAV7J1B3</accession>
<dbReference type="EMBL" id="JAHXZJ010000002">
    <property type="protein sequence ID" value="KAH0563595.1"/>
    <property type="molecule type" value="Genomic_DNA"/>
</dbReference>
<name>A0AAV7J1B3_COTGL</name>
<dbReference type="Proteomes" id="UP000826195">
    <property type="component" value="Unassembled WGS sequence"/>
</dbReference>
<evidence type="ECO:0000313" key="2">
    <source>
        <dbReference type="Proteomes" id="UP000826195"/>
    </source>
</evidence>
<protein>
    <submittedName>
        <fullName evidence="1">Uncharacterized protein</fullName>
    </submittedName>
</protein>